<feature type="region of interest" description="Disordered" evidence="4">
    <location>
        <begin position="554"/>
        <end position="586"/>
    </location>
</feature>
<dbReference type="SUPFAM" id="SSF54928">
    <property type="entry name" value="RNA-binding domain, RBD"/>
    <property type="match status" value="2"/>
</dbReference>
<gene>
    <name evidence="6" type="ORF">FBUS_05157</name>
</gene>
<sequence length="586" mass="65067">MAMNRKRNRPEDWGDLEPSPVIHVSELPEHTLEIDLLSVFEQYGSVRDLTMIPQRGQALIEYVDLSSAEKVVRKGSEGSVIVANHRVKVNFSTSKRIIQRPAGGDTDREYADGPMESRVLLLTVYNAQYPITVDVIHQITSRHGRVLRIVIFRKTHVQAMVEFKSTDDARTAKRHLNGADIYSGCCTLKVEFARPTRLTVSRNDQDTWDFENPNLPDSRRPREGDNRPNASLLGRFDRGHRFENGRAQNGEAFTYQDGFPRQGSVPISGLNGAIFDQLAIAMHPSFAGAATTEGYGQGRAATPCVMVYNMDVGQMNCDRNCFVPPSHGLRNFPITTDSIACPEVNKLNGGGNISLFLSNPFRNRLFNLLCLYGNVVRIKFLRTIAGSAMAQMGDTASVDRAIRNLSGVSFLGNQLLIRPSKQMVIVDVPKPFELPDGTPSFRNYTGCRENRYTTAEKASKNRIYPPANTLHYWNCPPNFSTKALRDIFVEVGAEAPARVAAFPSTSERSSSGLVEWNTTADAVAALAFANHYSIPYPEGRFPFILKLSFSNTPAQERGHASAPPRRSGTQNSKKSISATGDDEEYR</sequence>
<dbReference type="Gene3D" id="3.30.70.330">
    <property type="match status" value="4"/>
</dbReference>
<dbReference type="InterPro" id="IPR000504">
    <property type="entry name" value="RRM_dom"/>
</dbReference>
<dbReference type="Pfam" id="PF22976">
    <property type="entry name" value="RRM_10"/>
    <property type="match status" value="1"/>
</dbReference>
<dbReference type="SMART" id="SM00360">
    <property type="entry name" value="RRM"/>
    <property type="match status" value="3"/>
</dbReference>
<evidence type="ECO:0000259" key="5">
    <source>
        <dbReference type="PROSITE" id="PS50102"/>
    </source>
</evidence>
<dbReference type="OrthoDB" id="302770at2759"/>
<feature type="region of interest" description="Disordered" evidence="4">
    <location>
        <begin position="204"/>
        <end position="234"/>
    </location>
</feature>
<dbReference type="Pfam" id="PF00076">
    <property type="entry name" value="RRM_1"/>
    <property type="match status" value="1"/>
</dbReference>
<dbReference type="InterPro" id="IPR021790">
    <property type="entry name" value="PTBP1-like_RRM2"/>
</dbReference>
<proteinExistence type="predicted"/>
<dbReference type="Pfam" id="PF11835">
    <property type="entry name" value="RRM_8"/>
    <property type="match status" value="1"/>
</dbReference>
<dbReference type="PANTHER" id="PTHR15592">
    <property type="entry name" value="MATRIN 3/NUCLEAR PROTEIN 220-RELATED"/>
    <property type="match status" value="1"/>
</dbReference>
<name>A0A8E0VJG1_9TREM</name>
<dbReference type="InterPro" id="IPR012677">
    <property type="entry name" value="Nucleotide-bd_a/b_plait_sf"/>
</dbReference>
<dbReference type="PROSITE" id="PS50102">
    <property type="entry name" value="RRM"/>
    <property type="match status" value="2"/>
</dbReference>
<evidence type="ECO:0000313" key="7">
    <source>
        <dbReference type="Proteomes" id="UP000728185"/>
    </source>
</evidence>
<feature type="domain" description="RRM" evidence="5">
    <location>
        <begin position="120"/>
        <end position="195"/>
    </location>
</feature>
<comment type="caution">
    <text evidence="6">The sequence shown here is derived from an EMBL/GenBank/DDBJ whole genome shotgun (WGS) entry which is preliminary data.</text>
</comment>
<dbReference type="InterPro" id="IPR055204">
    <property type="entry name" value="HNRNPL_RRM"/>
</dbReference>
<keyword evidence="6" id="KW-0687">Ribonucleoprotein</keyword>
<reference evidence="6" key="1">
    <citation type="submission" date="2019-05" db="EMBL/GenBank/DDBJ databases">
        <title>Annotation for the trematode Fasciolopsis buski.</title>
        <authorList>
            <person name="Choi Y.-J."/>
        </authorList>
    </citation>
    <scope>NUCLEOTIDE SEQUENCE</scope>
    <source>
        <strain evidence="6">HT</strain>
        <tissue evidence="6">Whole worm</tissue>
    </source>
</reference>
<dbReference type="Pfam" id="PF13893">
    <property type="entry name" value="RRM_5"/>
    <property type="match status" value="2"/>
</dbReference>
<dbReference type="AlphaFoldDB" id="A0A8E0VJG1"/>
<evidence type="ECO:0000256" key="4">
    <source>
        <dbReference type="SAM" id="MobiDB-lite"/>
    </source>
</evidence>
<dbReference type="GO" id="GO:0003723">
    <property type="term" value="F:RNA binding"/>
    <property type="evidence" value="ECO:0007669"/>
    <property type="project" value="UniProtKB-UniRule"/>
</dbReference>
<protein>
    <submittedName>
        <fullName evidence="6">Heterogeneous nuclear ribonucleoprotein l</fullName>
    </submittedName>
</protein>
<dbReference type="CDD" id="cd12424">
    <property type="entry name" value="RRM3_hnRNPL_like"/>
    <property type="match status" value="1"/>
</dbReference>
<dbReference type="FunFam" id="3.30.70.330:FF:000072">
    <property type="entry name" value="heterogeneous nuclear ribonucleoprotein L isoform X1"/>
    <property type="match status" value="1"/>
</dbReference>
<keyword evidence="7" id="KW-1185">Reference proteome</keyword>
<feature type="compositionally biased region" description="Polar residues" evidence="4">
    <location>
        <begin position="567"/>
        <end position="578"/>
    </location>
</feature>
<feature type="domain" description="RRM" evidence="5">
    <location>
        <begin position="20"/>
        <end position="94"/>
    </location>
</feature>
<dbReference type="EMBL" id="LUCM01006151">
    <property type="protein sequence ID" value="KAA0191746.1"/>
    <property type="molecule type" value="Genomic_DNA"/>
</dbReference>
<dbReference type="Proteomes" id="UP000728185">
    <property type="component" value="Unassembled WGS sequence"/>
</dbReference>
<evidence type="ECO:0000313" key="6">
    <source>
        <dbReference type="EMBL" id="KAA0191746.1"/>
    </source>
</evidence>
<feature type="compositionally biased region" description="Basic and acidic residues" evidence="4">
    <location>
        <begin position="217"/>
        <end position="226"/>
    </location>
</feature>
<organism evidence="6 7">
    <name type="scientific">Fasciolopsis buskii</name>
    <dbReference type="NCBI Taxonomy" id="27845"/>
    <lineage>
        <taxon>Eukaryota</taxon>
        <taxon>Metazoa</taxon>
        <taxon>Spiralia</taxon>
        <taxon>Lophotrochozoa</taxon>
        <taxon>Platyhelminthes</taxon>
        <taxon>Trematoda</taxon>
        <taxon>Digenea</taxon>
        <taxon>Plagiorchiida</taxon>
        <taxon>Echinostomata</taxon>
        <taxon>Echinostomatoidea</taxon>
        <taxon>Fasciolidae</taxon>
        <taxon>Fasciolopsis</taxon>
    </lineage>
</organism>
<evidence type="ECO:0000256" key="1">
    <source>
        <dbReference type="ARBA" id="ARBA00022737"/>
    </source>
</evidence>
<accession>A0A8E0VJG1</accession>
<evidence type="ECO:0000256" key="3">
    <source>
        <dbReference type="PROSITE-ProRule" id="PRU00176"/>
    </source>
</evidence>
<dbReference type="InterPro" id="IPR035979">
    <property type="entry name" value="RBD_domain_sf"/>
</dbReference>
<evidence type="ECO:0000256" key="2">
    <source>
        <dbReference type="ARBA" id="ARBA00022884"/>
    </source>
</evidence>
<dbReference type="CDD" id="cd12694">
    <property type="entry name" value="RRM2_hnRNPL_like"/>
    <property type="match status" value="1"/>
</dbReference>
<keyword evidence="1" id="KW-0677">Repeat</keyword>
<keyword evidence="2 3" id="KW-0694">RNA-binding</keyword>
<dbReference type="GO" id="GO:1990904">
    <property type="term" value="C:ribonucleoprotein complex"/>
    <property type="evidence" value="ECO:0007669"/>
    <property type="project" value="UniProtKB-KW"/>
</dbReference>